<dbReference type="Proteomes" id="UP001281761">
    <property type="component" value="Unassembled WGS sequence"/>
</dbReference>
<evidence type="ECO:0000313" key="2">
    <source>
        <dbReference type="EMBL" id="KAK2956341.1"/>
    </source>
</evidence>
<keyword evidence="3" id="KW-1185">Reference proteome</keyword>
<name>A0ABQ9XXW8_9EUKA</name>
<reference evidence="2 3" key="1">
    <citation type="journal article" date="2022" name="bioRxiv">
        <title>Genomics of Preaxostyla Flagellates Illuminates Evolutionary Transitions and the Path Towards Mitochondrial Loss.</title>
        <authorList>
            <person name="Novak L.V.F."/>
            <person name="Treitli S.C."/>
            <person name="Pyrih J."/>
            <person name="Halakuc P."/>
            <person name="Pipaliya S.V."/>
            <person name="Vacek V."/>
            <person name="Brzon O."/>
            <person name="Soukal P."/>
            <person name="Eme L."/>
            <person name="Dacks J.B."/>
            <person name="Karnkowska A."/>
            <person name="Elias M."/>
            <person name="Hampl V."/>
        </authorList>
    </citation>
    <scope>NUCLEOTIDE SEQUENCE [LARGE SCALE GENOMIC DNA]</scope>
    <source>
        <strain evidence="2">NAU3</strain>
        <tissue evidence="2">Gut</tissue>
    </source>
</reference>
<feature type="region of interest" description="Disordered" evidence="1">
    <location>
        <begin position="154"/>
        <end position="187"/>
    </location>
</feature>
<proteinExistence type="predicted"/>
<feature type="compositionally biased region" description="Polar residues" evidence="1">
    <location>
        <begin position="155"/>
        <end position="178"/>
    </location>
</feature>
<accession>A0ABQ9XXW8</accession>
<evidence type="ECO:0000313" key="3">
    <source>
        <dbReference type="Proteomes" id="UP001281761"/>
    </source>
</evidence>
<feature type="compositionally biased region" description="Basic and acidic residues" evidence="1">
    <location>
        <begin position="1"/>
        <end position="40"/>
    </location>
</feature>
<dbReference type="EMBL" id="JARBJD010000057">
    <property type="protein sequence ID" value="KAK2956341.1"/>
    <property type="molecule type" value="Genomic_DNA"/>
</dbReference>
<gene>
    <name evidence="2" type="ORF">BLNAU_8708</name>
</gene>
<feature type="region of interest" description="Disordered" evidence="1">
    <location>
        <begin position="1"/>
        <end position="55"/>
    </location>
</feature>
<evidence type="ECO:0000256" key="1">
    <source>
        <dbReference type="SAM" id="MobiDB-lite"/>
    </source>
</evidence>
<protein>
    <submittedName>
        <fullName evidence="2">Uncharacterized protein</fullName>
    </submittedName>
</protein>
<organism evidence="2 3">
    <name type="scientific">Blattamonas nauphoetae</name>
    <dbReference type="NCBI Taxonomy" id="2049346"/>
    <lineage>
        <taxon>Eukaryota</taxon>
        <taxon>Metamonada</taxon>
        <taxon>Preaxostyla</taxon>
        <taxon>Oxymonadida</taxon>
        <taxon>Blattamonas</taxon>
    </lineage>
</organism>
<comment type="caution">
    <text evidence="2">The sequence shown here is derived from an EMBL/GenBank/DDBJ whole genome shotgun (WGS) entry which is preliminary data.</text>
</comment>
<sequence length="443" mass="48821">MNELGEREENRQKVEGKRPEQRLDEKFLKEKQLMKEKGETNSESATPRSVQRLPLPPVPPVASAAQTVLHRDLPAARRHFLVSFPSTLFHILSIIMLSFENLTKQQSLLSSKGHKLAGPLRKEFKSKFDLPNVFKNQTNSHEAQSATDSFAIGTDCSNKSSSEPDTATVQSAPVTPNEHSPPSHSCHSAAVHCRTKHTSSGRQHLRFRTASSAIRTTVARTTHVCANPTTGERCVGVRCAASFAAADDADTHSAAPADAPRVCADHHTLAVAPHPACLQQFTFDMSAAGKRYNNIIQSYAESTANGDNAVHLPIPDYAPLPPMSISFGVSKEQAFPESATKPLHYLSSMLIIPTPSLIAFEAMRALYFLLKCNKTAIDRTFTHLHVNSIPEIPRAFKTQLVKNSGIFYAWHVGQDETVKTEFQIRKGKLRLEADPLGTHTQLR</sequence>